<name>A0ABR3AK12_PHYBL</name>
<evidence type="ECO:0000313" key="2">
    <source>
        <dbReference type="EMBL" id="KAL0076369.1"/>
    </source>
</evidence>
<organism evidence="2 3">
    <name type="scientific">Phycomyces blakesleeanus</name>
    <dbReference type="NCBI Taxonomy" id="4837"/>
    <lineage>
        <taxon>Eukaryota</taxon>
        <taxon>Fungi</taxon>
        <taxon>Fungi incertae sedis</taxon>
        <taxon>Mucoromycota</taxon>
        <taxon>Mucoromycotina</taxon>
        <taxon>Mucoromycetes</taxon>
        <taxon>Mucorales</taxon>
        <taxon>Phycomycetaceae</taxon>
        <taxon>Phycomyces</taxon>
    </lineage>
</organism>
<sequence length="267" mass="26381">MRNWKGLFTVPQANKAATHATSSVGGTTSGATCTDATVDSPAPAPVANVVVPPGQTINAANTAQLTCTTTTATSITTTPGAGAGAGASASSSADLNSNANGDGDSGTGAGAVNGSAAEIVSLKTTAMEVSPVEASGTHDIPAIGSIAVAVSEDKMVTVDNSNVDVVMGDASLANGSEPTPMEEEDQSEAPVDVAMEVEASQNVPEIQHTENGLAPPPATATATATATADADAEAEAAEAVTVTVENVKEEVKEEERGRDEGSAMQED</sequence>
<protein>
    <submittedName>
        <fullName evidence="2">Uncharacterized protein</fullName>
    </submittedName>
</protein>
<proteinExistence type="predicted"/>
<evidence type="ECO:0000256" key="1">
    <source>
        <dbReference type="SAM" id="MobiDB-lite"/>
    </source>
</evidence>
<comment type="caution">
    <text evidence="2">The sequence shown here is derived from an EMBL/GenBank/DDBJ whole genome shotgun (WGS) entry which is preliminary data.</text>
</comment>
<feature type="compositionally biased region" description="Low complexity" evidence="1">
    <location>
        <begin position="80"/>
        <end position="101"/>
    </location>
</feature>
<gene>
    <name evidence="2" type="ORF">J3Q64DRAFT_1352745</name>
</gene>
<accession>A0ABR3AK12</accession>
<feature type="compositionally biased region" description="Basic and acidic residues" evidence="1">
    <location>
        <begin position="246"/>
        <end position="261"/>
    </location>
</feature>
<reference evidence="2 3" key="1">
    <citation type="submission" date="2024-04" db="EMBL/GenBank/DDBJ databases">
        <title>Symmetric and asymmetric DNA N6-adenine methylation regulates different biological responses in Mucorales.</title>
        <authorList>
            <consortium name="Lawrence Berkeley National Laboratory"/>
            <person name="Lax C."/>
            <person name="Mondo S.J."/>
            <person name="Osorio-Concepcion M."/>
            <person name="Muszewska A."/>
            <person name="Corrochano-Luque M."/>
            <person name="Gutierrez G."/>
            <person name="Riley R."/>
            <person name="Lipzen A."/>
            <person name="Guo J."/>
            <person name="Hundley H."/>
            <person name="Amirebrahimi M."/>
            <person name="Ng V."/>
            <person name="Lorenzo-Gutierrez D."/>
            <person name="Binder U."/>
            <person name="Yang J."/>
            <person name="Song Y."/>
            <person name="Canovas D."/>
            <person name="Navarro E."/>
            <person name="Freitag M."/>
            <person name="Gabaldon T."/>
            <person name="Grigoriev I.V."/>
            <person name="Corrochano L.M."/>
            <person name="Nicolas F.E."/>
            <person name="Garre V."/>
        </authorList>
    </citation>
    <scope>NUCLEOTIDE SEQUENCE [LARGE SCALE GENOMIC DNA]</scope>
    <source>
        <strain evidence="2 3">L51</strain>
    </source>
</reference>
<feature type="region of interest" description="Disordered" evidence="1">
    <location>
        <begin position="80"/>
        <end position="110"/>
    </location>
</feature>
<keyword evidence="3" id="KW-1185">Reference proteome</keyword>
<dbReference type="Proteomes" id="UP001448207">
    <property type="component" value="Unassembled WGS sequence"/>
</dbReference>
<feature type="compositionally biased region" description="Low complexity" evidence="1">
    <location>
        <begin position="219"/>
        <end position="229"/>
    </location>
</feature>
<feature type="region of interest" description="Disordered" evidence="1">
    <location>
        <begin position="206"/>
        <end position="267"/>
    </location>
</feature>
<dbReference type="EMBL" id="JBCLYO010000031">
    <property type="protein sequence ID" value="KAL0076369.1"/>
    <property type="molecule type" value="Genomic_DNA"/>
</dbReference>
<evidence type="ECO:0000313" key="3">
    <source>
        <dbReference type="Proteomes" id="UP001448207"/>
    </source>
</evidence>